<feature type="domain" description="Metallo-beta-lactamase" evidence="1">
    <location>
        <begin position="19"/>
        <end position="213"/>
    </location>
</feature>
<dbReference type="CDD" id="cd16282">
    <property type="entry name" value="metallo-hydrolase-like_MBL-fold"/>
    <property type="match status" value="1"/>
</dbReference>
<protein>
    <submittedName>
        <fullName evidence="2">Glyoxylase, beta-lactamase superfamily II</fullName>
    </submittedName>
</protein>
<proteinExistence type="predicted"/>
<organism evidence="2 3">
    <name type="scientific">Amycolatopsis xylanica</name>
    <dbReference type="NCBI Taxonomy" id="589385"/>
    <lineage>
        <taxon>Bacteria</taxon>
        <taxon>Bacillati</taxon>
        <taxon>Actinomycetota</taxon>
        <taxon>Actinomycetes</taxon>
        <taxon>Pseudonocardiales</taxon>
        <taxon>Pseudonocardiaceae</taxon>
        <taxon>Amycolatopsis</taxon>
    </lineage>
</organism>
<dbReference type="SUPFAM" id="SSF56281">
    <property type="entry name" value="Metallo-hydrolase/oxidoreductase"/>
    <property type="match status" value="1"/>
</dbReference>
<dbReference type="EMBL" id="FNON01000004">
    <property type="protein sequence ID" value="SDY17725.1"/>
    <property type="molecule type" value="Genomic_DNA"/>
</dbReference>
<dbReference type="OrthoDB" id="2273115at2"/>
<dbReference type="RefSeq" id="WP_091291813.1">
    <property type="nucleotide sequence ID" value="NZ_FNON01000004.1"/>
</dbReference>
<dbReference type="PANTHER" id="PTHR42951">
    <property type="entry name" value="METALLO-BETA-LACTAMASE DOMAIN-CONTAINING"/>
    <property type="match status" value="1"/>
</dbReference>
<dbReference type="InterPro" id="IPR001279">
    <property type="entry name" value="Metallo-B-lactamas"/>
</dbReference>
<dbReference type="SMART" id="SM00849">
    <property type="entry name" value="Lactamase_B"/>
    <property type="match status" value="1"/>
</dbReference>
<dbReference type="STRING" id="589385.SAMN05421504_104778"/>
<dbReference type="PANTHER" id="PTHR42951:SF4">
    <property type="entry name" value="ACYL-COENZYME A THIOESTERASE MBLAC2"/>
    <property type="match status" value="1"/>
</dbReference>
<dbReference type="InterPro" id="IPR050855">
    <property type="entry name" value="NDM-1-like"/>
</dbReference>
<dbReference type="Proteomes" id="UP000199515">
    <property type="component" value="Unassembled WGS sequence"/>
</dbReference>
<evidence type="ECO:0000259" key="1">
    <source>
        <dbReference type="SMART" id="SM00849"/>
    </source>
</evidence>
<gene>
    <name evidence="2" type="ORF">SAMN05421504_104778</name>
</gene>
<dbReference type="Pfam" id="PF00753">
    <property type="entry name" value="Lactamase_B"/>
    <property type="match status" value="1"/>
</dbReference>
<dbReference type="AlphaFoldDB" id="A0A1H3HR55"/>
<dbReference type="Gene3D" id="3.60.15.10">
    <property type="entry name" value="Ribonuclease Z/Hydroxyacylglutathione hydrolase-like"/>
    <property type="match status" value="1"/>
</dbReference>
<reference evidence="2 3" key="1">
    <citation type="submission" date="2016-10" db="EMBL/GenBank/DDBJ databases">
        <authorList>
            <person name="de Groot N.N."/>
        </authorList>
    </citation>
    <scope>NUCLEOTIDE SEQUENCE [LARGE SCALE GENOMIC DNA]</scope>
    <source>
        <strain evidence="2 3">CPCC 202699</strain>
    </source>
</reference>
<sequence>MTWQELAEGVYARRYEELDLTVGLVVGTEKCLVIDTRGDVDQGAELAAAVREITPLPWIVAYTHAHFDHAFGTTPFLPCEVWAAEGCRAELDTFGDNARRKRAESYRAEGKPEIADALDRTSIERPDRVVETEVTLDLGGRSAVLINLGHAHTDHDLIVHVPDAGVVFAGDTVENGPAGWTADSFGVDNDLTKWPAALDRILALCPKIVVPGHGEPVGPAFVAEHRDGMASLSVLDAAVTAGELTVVSALARSPYPEDVTEAALSRNSARPSESA</sequence>
<keyword evidence="3" id="KW-1185">Reference proteome</keyword>
<evidence type="ECO:0000313" key="3">
    <source>
        <dbReference type="Proteomes" id="UP000199515"/>
    </source>
</evidence>
<dbReference type="InterPro" id="IPR036866">
    <property type="entry name" value="RibonucZ/Hydroxyglut_hydro"/>
</dbReference>
<evidence type="ECO:0000313" key="2">
    <source>
        <dbReference type="EMBL" id="SDY17725.1"/>
    </source>
</evidence>
<name>A0A1H3HR55_9PSEU</name>
<accession>A0A1H3HR55</accession>